<accession>A0A5J9W4I1</accession>
<protein>
    <submittedName>
        <fullName evidence="2">Uncharacterized protein</fullName>
    </submittedName>
</protein>
<feature type="non-terminal residue" evidence="2">
    <location>
        <position position="1"/>
    </location>
</feature>
<evidence type="ECO:0000256" key="1">
    <source>
        <dbReference type="SAM" id="MobiDB-lite"/>
    </source>
</evidence>
<dbReference type="Proteomes" id="UP000324897">
    <property type="component" value="Unassembled WGS sequence"/>
</dbReference>
<organism evidence="2 3">
    <name type="scientific">Eragrostis curvula</name>
    <name type="common">weeping love grass</name>
    <dbReference type="NCBI Taxonomy" id="38414"/>
    <lineage>
        <taxon>Eukaryota</taxon>
        <taxon>Viridiplantae</taxon>
        <taxon>Streptophyta</taxon>
        <taxon>Embryophyta</taxon>
        <taxon>Tracheophyta</taxon>
        <taxon>Spermatophyta</taxon>
        <taxon>Magnoliopsida</taxon>
        <taxon>Liliopsida</taxon>
        <taxon>Poales</taxon>
        <taxon>Poaceae</taxon>
        <taxon>PACMAD clade</taxon>
        <taxon>Chloridoideae</taxon>
        <taxon>Eragrostideae</taxon>
        <taxon>Eragrostidinae</taxon>
        <taxon>Eragrostis</taxon>
    </lineage>
</organism>
<feature type="region of interest" description="Disordered" evidence="1">
    <location>
        <begin position="1"/>
        <end position="22"/>
    </location>
</feature>
<dbReference type="Gramene" id="TVU42833">
    <property type="protein sequence ID" value="TVU42833"/>
    <property type="gene ID" value="EJB05_09256"/>
</dbReference>
<dbReference type="EMBL" id="RWGY01000005">
    <property type="protein sequence ID" value="TVU42833.1"/>
    <property type="molecule type" value="Genomic_DNA"/>
</dbReference>
<proteinExistence type="predicted"/>
<keyword evidence="3" id="KW-1185">Reference proteome</keyword>
<sequence length="195" mass="21113">MPRPAGARNARKHTPQIPPSLSGQQQFAQWCPLILPGILAEGAAAGGQPAARPAYERPAETGVFTCHEDEDGGAAGKADLGCGCAEFVAKEELERRRGSLLAEDCLAVRCDVGVVQVEATAVVEEQQHKWKGYGNRKGCGPYGRRGRGRGRGRGVNYSSYDYSDYDFDGDEGGRLQQPQDDGEFIRQCLTKRRGT</sequence>
<evidence type="ECO:0000313" key="2">
    <source>
        <dbReference type="EMBL" id="TVU42833.1"/>
    </source>
</evidence>
<dbReference type="AlphaFoldDB" id="A0A5J9W4I1"/>
<reference evidence="2 3" key="1">
    <citation type="journal article" date="2019" name="Sci. Rep.">
        <title>A high-quality genome of Eragrostis curvula grass provides insights into Poaceae evolution and supports new strategies to enhance forage quality.</title>
        <authorList>
            <person name="Carballo J."/>
            <person name="Santos B.A.C.M."/>
            <person name="Zappacosta D."/>
            <person name="Garbus I."/>
            <person name="Selva J.P."/>
            <person name="Gallo C.A."/>
            <person name="Diaz A."/>
            <person name="Albertini E."/>
            <person name="Caccamo M."/>
            <person name="Echenique V."/>
        </authorList>
    </citation>
    <scope>NUCLEOTIDE SEQUENCE [LARGE SCALE GENOMIC DNA]</scope>
    <source>
        <strain evidence="3">cv. Victoria</strain>
        <tissue evidence="2">Leaf</tissue>
    </source>
</reference>
<comment type="caution">
    <text evidence="2">The sequence shown here is derived from an EMBL/GenBank/DDBJ whole genome shotgun (WGS) entry which is preliminary data.</text>
</comment>
<gene>
    <name evidence="2" type="ORF">EJB05_09256</name>
</gene>
<name>A0A5J9W4I1_9POAL</name>
<evidence type="ECO:0000313" key="3">
    <source>
        <dbReference type="Proteomes" id="UP000324897"/>
    </source>
</evidence>
<dbReference type="SUPFAM" id="SSF49599">
    <property type="entry name" value="TRAF domain-like"/>
    <property type="match status" value="1"/>
</dbReference>